<accession>A0ABR7DWW7</accession>
<organism evidence="4 5">
    <name type="scientific">Parabacteroides segnis</name>
    <dbReference type="NCBI Taxonomy" id="2763058"/>
    <lineage>
        <taxon>Bacteria</taxon>
        <taxon>Pseudomonadati</taxon>
        <taxon>Bacteroidota</taxon>
        <taxon>Bacteroidia</taxon>
        <taxon>Bacteroidales</taxon>
        <taxon>Tannerellaceae</taxon>
        <taxon>Parabacteroides</taxon>
    </lineage>
</organism>
<dbReference type="Gene3D" id="3.40.50.2300">
    <property type="match status" value="1"/>
</dbReference>
<feature type="modified residue" description="4-aspartylphosphate" evidence="1">
    <location>
        <position position="55"/>
    </location>
</feature>
<gene>
    <name evidence="4" type="ORF">H8S77_03625</name>
</gene>
<dbReference type="EMBL" id="JACOOI010000002">
    <property type="protein sequence ID" value="MBC5641977.1"/>
    <property type="molecule type" value="Genomic_DNA"/>
</dbReference>
<dbReference type="RefSeq" id="WP_128133165.1">
    <property type="nucleotide sequence ID" value="NZ_JACOOI010000002.1"/>
</dbReference>
<dbReference type="SMART" id="SM00448">
    <property type="entry name" value="REC"/>
    <property type="match status" value="1"/>
</dbReference>
<proteinExistence type="predicted"/>
<dbReference type="PROSITE" id="PS50110">
    <property type="entry name" value="RESPONSE_REGULATORY"/>
    <property type="match status" value="1"/>
</dbReference>
<dbReference type="PANTHER" id="PTHR37299">
    <property type="entry name" value="TRANSCRIPTIONAL REGULATOR-RELATED"/>
    <property type="match status" value="1"/>
</dbReference>
<dbReference type="Pfam" id="PF00072">
    <property type="entry name" value="Response_reg"/>
    <property type="match status" value="1"/>
</dbReference>
<dbReference type="InterPro" id="IPR001789">
    <property type="entry name" value="Sig_transdc_resp-reg_receiver"/>
</dbReference>
<protein>
    <submittedName>
        <fullName evidence="4">Response regulator transcription factor</fullName>
    </submittedName>
</protein>
<dbReference type="SUPFAM" id="SSF52172">
    <property type="entry name" value="CheY-like"/>
    <property type="match status" value="1"/>
</dbReference>
<dbReference type="InterPro" id="IPR011006">
    <property type="entry name" value="CheY-like_superfamily"/>
</dbReference>
<dbReference type="SMART" id="SM00850">
    <property type="entry name" value="LytTR"/>
    <property type="match status" value="1"/>
</dbReference>
<keyword evidence="5" id="KW-1185">Reference proteome</keyword>
<keyword evidence="1" id="KW-0597">Phosphoprotein</keyword>
<feature type="domain" description="HTH LytTR-type" evidence="3">
    <location>
        <begin position="129"/>
        <end position="200"/>
    </location>
</feature>
<dbReference type="Proteomes" id="UP000644010">
    <property type="component" value="Unassembled WGS sequence"/>
</dbReference>
<dbReference type="Gene3D" id="2.40.50.1020">
    <property type="entry name" value="LytTr DNA-binding domain"/>
    <property type="match status" value="1"/>
</dbReference>
<dbReference type="InterPro" id="IPR007492">
    <property type="entry name" value="LytTR_DNA-bd_dom"/>
</dbReference>
<evidence type="ECO:0000313" key="5">
    <source>
        <dbReference type="Proteomes" id="UP000644010"/>
    </source>
</evidence>
<name>A0ABR7DWW7_9BACT</name>
<evidence type="ECO:0000256" key="1">
    <source>
        <dbReference type="PROSITE-ProRule" id="PRU00169"/>
    </source>
</evidence>
<dbReference type="InterPro" id="IPR046947">
    <property type="entry name" value="LytR-like"/>
</dbReference>
<evidence type="ECO:0000259" key="3">
    <source>
        <dbReference type="PROSITE" id="PS50930"/>
    </source>
</evidence>
<evidence type="ECO:0000313" key="4">
    <source>
        <dbReference type="EMBL" id="MBC5641977.1"/>
    </source>
</evidence>
<sequence length="234" mass="27095">MKIKCIITDDEPMARKGLRGYIEKIEFLTLVGECEDAIQLNTMLKNQQVDLIFLDIEMPEMTGLELLSNITNPPKVIIVSAYEQYALKGYEFEVVDYLLKPVSFDRFLKSANRIHALLQTEQKEADDYIFVKSDKQLKKILFKDILFIESMENYVIIQTVSSKEIVYTTLKQIHESLPQDIFQQTHRSYIVNINQVNAIDGNLLNVNSYKIPVARNLKDNIFNLILNNRLITKG</sequence>
<comment type="caution">
    <text evidence="4">The sequence shown here is derived from an EMBL/GenBank/DDBJ whole genome shotgun (WGS) entry which is preliminary data.</text>
</comment>
<reference evidence="4 5" key="1">
    <citation type="submission" date="2020-08" db="EMBL/GenBank/DDBJ databases">
        <title>Genome public.</title>
        <authorList>
            <person name="Liu C."/>
            <person name="Sun Q."/>
        </authorList>
    </citation>
    <scope>NUCLEOTIDE SEQUENCE [LARGE SCALE GENOMIC DNA]</scope>
    <source>
        <strain evidence="4 5">BX2</strain>
    </source>
</reference>
<feature type="domain" description="Response regulatory" evidence="2">
    <location>
        <begin position="4"/>
        <end position="115"/>
    </location>
</feature>
<dbReference type="PANTHER" id="PTHR37299:SF1">
    <property type="entry name" value="STAGE 0 SPORULATION PROTEIN A HOMOLOG"/>
    <property type="match status" value="1"/>
</dbReference>
<dbReference type="PROSITE" id="PS50930">
    <property type="entry name" value="HTH_LYTTR"/>
    <property type="match status" value="1"/>
</dbReference>
<evidence type="ECO:0000259" key="2">
    <source>
        <dbReference type="PROSITE" id="PS50110"/>
    </source>
</evidence>
<dbReference type="Pfam" id="PF04397">
    <property type="entry name" value="LytTR"/>
    <property type="match status" value="1"/>
</dbReference>